<organism evidence="3 4">
    <name type="scientific">Effrenium voratum</name>
    <dbReference type="NCBI Taxonomy" id="2562239"/>
    <lineage>
        <taxon>Eukaryota</taxon>
        <taxon>Sar</taxon>
        <taxon>Alveolata</taxon>
        <taxon>Dinophyceae</taxon>
        <taxon>Suessiales</taxon>
        <taxon>Symbiodiniaceae</taxon>
        <taxon>Effrenium</taxon>
    </lineage>
</organism>
<gene>
    <name evidence="3" type="ORF">EVOR1521_LOCUS4081</name>
</gene>
<feature type="transmembrane region" description="Helical" evidence="2">
    <location>
        <begin position="450"/>
        <end position="472"/>
    </location>
</feature>
<keyword evidence="2" id="KW-0812">Transmembrane</keyword>
<keyword evidence="2" id="KW-1133">Transmembrane helix</keyword>
<evidence type="ECO:0000256" key="1">
    <source>
        <dbReference type="SAM" id="MobiDB-lite"/>
    </source>
</evidence>
<dbReference type="PANTHER" id="PTHR36851">
    <property type="entry name" value="UNNAMED PRODUCT"/>
    <property type="match status" value="1"/>
</dbReference>
<feature type="compositionally biased region" description="Acidic residues" evidence="1">
    <location>
        <begin position="564"/>
        <end position="579"/>
    </location>
</feature>
<dbReference type="Gene3D" id="3.90.550.10">
    <property type="entry name" value="Spore Coat Polysaccharide Biosynthesis Protein SpsA, Chain A"/>
    <property type="match status" value="1"/>
</dbReference>
<feature type="transmembrane region" description="Helical" evidence="2">
    <location>
        <begin position="62"/>
        <end position="87"/>
    </location>
</feature>
<proteinExistence type="predicted"/>
<evidence type="ECO:0008006" key="5">
    <source>
        <dbReference type="Google" id="ProtNLM"/>
    </source>
</evidence>
<dbReference type="EMBL" id="CAUJNA010000260">
    <property type="protein sequence ID" value="CAJ1374554.1"/>
    <property type="molecule type" value="Genomic_DNA"/>
</dbReference>
<reference evidence="3" key="1">
    <citation type="submission" date="2023-08" db="EMBL/GenBank/DDBJ databases">
        <authorList>
            <person name="Chen Y."/>
            <person name="Shah S."/>
            <person name="Dougan E. K."/>
            <person name="Thang M."/>
            <person name="Chan C."/>
        </authorList>
    </citation>
    <scope>NUCLEOTIDE SEQUENCE</scope>
</reference>
<feature type="transmembrane region" description="Helical" evidence="2">
    <location>
        <begin position="509"/>
        <end position="527"/>
    </location>
</feature>
<evidence type="ECO:0000256" key="2">
    <source>
        <dbReference type="SAM" id="Phobius"/>
    </source>
</evidence>
<feature type="transmembrane region" description="Helical" evidence="2">
    <location>
        <begin position="40"/>
        <end position="56"/>
    </location>
</feature>
<keyword evidence="4" id="KW-1185">Reference proteome</keyword>
<feature type="region of interest" description="Disordered" evidence="1">
    <location>
        <begin position="559"/>
        <end position="579"/>
    </location>
</feature>
<dbReference type="AlphaFoldDB" id="A0AA36HSJ7"/>
<feature type="transmembrane region" description="Helical" evidence="2">
    <location>
        <begin position="391"/>
        <end position="418"/>
    </location>
</feature>
<comment type="caution">
    <text evidence="3">The sequence shown here is derived from an EMBL/GenBank/DDBJ whole genome shotgun (WGS) entry which is preliminary data.</text>
</comment>
<evidence type="ECO:0000313" key="3">
    <source>
        <dbReference type="EMBL" id="CAJ1374554.1"/>
    </source>
</evidence>
<accession>A0AA36HSJ7</accession>
<protein>
    <recommendedName>
        <fullName evidence="5">Glycosyltransferase 2-like domain-containing protein</fullName>
    </recommendedName>
</protein>
<name>A0AA36HSJ7_9DINO</name>
<dbReference type="InterPro" id="IPR029044">
    <property type="entry name" value="Nucleotide-diphossugar_trans"/>
</dbReference>
<sequence>MAERGGAPEPSWWQRIWTTAPKGPVKLDEPNEFVIMRGNLFFLIFAFVLVPLPLWIDIFCPIFAAVYWLFVLWLGAFLLSVCAWHAVSAHCLMHQVADSMWEDQIPRGTEEERSLADRLQHLVMMCGYKEPMEVICQSVESLAAQTVAHRLVVVIGLEEGTPDVQEKAQRLKERYDLAFQRFHVMKHPKQWAKGVRGKCSNANYTMRAAVSRLEDYGELHLDCTTCTSCDSDSIFAPRYFENLGYQFLTSPKAKEVVWQAPVYYNHYLYERPFYVRDIGIMRTAYMLGFLIPFNINTMSIFSFSLDLCVKGEFFHAHYQMDDIHYTQTCMQALQKRVEIRMIPMPVISGPTSGSSHCKEYKEWFHQTKRWTIGACQVFHYLTKRRYGCGLALSYSACFVMYYGLILCSLTLTGLAGFINYALADVKHDTILNMAKEHTHQYPLSEELNRAVLMAGIFSLVWTYLIFAIFLYLDRKGIQLLYHLNMKPQGAEDTTFCQDFKDWILMWPSLVMYSFVSYLAIVKVALYGQKVCGHDPSSKEGLGSGQAMGELLSTSEVQIASEVSGEGDSDEDEAEGYSRI</sequence>
<dbReference type="Proteomes" id="UP001178507">
    <property type="component" value="Unassembled WGS sequence"/>
</dbReference>
<keyword evidence="2" id="KW-0472">Membrane</keyword>
<dbReference type="PANTHER" id="PTHR36851:SF1">
    <property type="entry name" value="GLYCO_TRANS_2-LIKE DOMAIN-CONTAINING PROTEIN"/>
    <property type="match status" value="1"/>
</dbReference>
<evidence type="ECO:0000313" key="4">
    <source>
        <dbReference type="Proteomes" id="UP001178507"/>
    </source>
</evidence>
<dbReference type="SUPFAM" id="SSF53448">
    <property type="entry name" value="Nucleotide-diphospho-sugar transferases"/>
    <property type="match status" value="1"/>
</dbReference>